<keyword evidence="9" id="KW-1185">Reference proteome</keyword>
<accession>A0A1E3QQG7</accession>
<evidence type="ECO:0000256" key="4">
    <source>
        <dbReference type="ARBA" id="ARBA00022989"/>
    </source>
</evidence>
<evidence type="ECO:0000313" key="9">
    <source>
        <dbReference type="Proteomes" id="UP000094336"/>
    </source>
</evidence>
<dbReference type="RefSeq" id="XP_018985216.1">
    <property type="nucleotide sequence ID" value="XM_019127103.1"/>
</dbReference>
<organism evidence="8 9">
    <name type="scientific">Babjeviella inositovora NRRL Y-12698</name>
    <dbReference type="NCBI Taxonomy" id="984486"/>
    <lineage>
        <taxon>Eukaryota</taxon>
        <taxon>Fungi</taxon>
        <taxon>Dikarya</taxon>
        <taxon>Ascomycota</taxon>
        <taxon>Saccharomycotina</taxon>
        <taxon>Pichiomycetes</taxon>
        <taxon>Serinales incertae sedis</taxon>
        <taxon>Babjeviella</taxon>
    </lineage>
</organism>
<dbReference type="InterPro" id="IPR000612">
    <property type="entry name" value="PMP3"/>
</dbReference>
<evidence type="ECO:0000256" key="3">
    <source>
        <dbReference type="ARBA" id="ARBA00022692"/>
    </source>
</evidence>
<dbReference type="AlphaFoldDB" id="A0A1E3QQG7"/>
<proteinExistence type="inferred from homology"/>
<evidence type="ECO:0000313" key="8">
    <source>
        <dbReference type="EMBL" id="ODQ79888.1"/>
    </source>
</evidence>
<dbReference type="GeneID" id="30144956"/>
<keyword evidence="4 7" id="KW-1133">Transmembrane helix</keyword>
<feature type="region of interest" description="Disordered" evidence="6">
    <location>
        <begin position="92"/>
        <end position="150"/>
    </location>
</feature>
<comment type="similarity">
    <text evidence="2">Belongs to the UPF0057 (PMP3) family.</text>
</comment>
<protein>
    <submittedName>
        <fullName evidence="8">Uncharacterized protein</fullName>
    </submittedName>
</protein>
<dbReference type="OrthoDB" id="3980682at2759"/>
<comment type="subcellular location">
    <subcellularLocation>
        <location evidence="1">Membrane</location>
    </subcellularLocation>
</comment>
<evidence type="ECO:0000256" key="6">
    <source>
        <dbReference type="SAM" id="MobiDB-lite"/>
    </source>
</evidence>
<keyword evidence="5 7" id="KW-0472">Membrane</keyword>
<feature type="compositionally biased region" description="Basic and acidic residues" evidence="6">
    <location>
        <begin position="137"/>
        <end position="150"/>
    </location>
</feature>
<keyword evidence="3 7" id="KW-0812">Transmembrane</keyword>
<gene>
    <name evidence="8" type="ORF">BABINDRAFT_137049</name>
</gene>
<name>A0A1E3QQG7_9ASCO</name>
<dbReference type="Pfam" id="PF01679">
    <property type="entry name" value="Pmp3"/>
    <property type="match status" value="1"/>
</dbReference>
<reference evidence="9" key="1">
    <citation type="submission" date="2016-05" db="EMBL/GenBank/DDBJ databases">
        <title>Comparative genomics of biotechnologically important yeasts.</title>
        <authorList>
            <consortium name="DOE Joint Genome Institute"/>
            <person name="Riley R."/>
            <person name="Haridas S."/>
            <person name="Wolfe K.H."/>
            <person name="Lopes M.R."/>
            <person name="Hittinger C.T."/>
            <person name="Goker M."/>
            <person name="Salamov A."/>
            <person name="Wisecaver J."/>
            <person name="Long T.M."/>
            <person name="Aerts A.L."/>
            <person name="Barry K."/>
            <person name="Choi C."/>
            <person name="Clum A."/>
            <person name="Coughlan A.Y."/>
            <person name="Deshpande S."/>
            <person name="Douglass A.P."/>
            <person name="Hanson S.J."/>
            <person name="Klenk H.-P."/>
            <person name="Labutti K."/>
            <person name="Lapidus A."/>
            <person name="Lindquist E."/>
            <person name="Lipzen A."/>
            <person name="Meier-Kolthoff J.P."/>
            <person name="Ohm R.A."/>
            <person name="Otillar R.P."/>
            <person name="Pangilinan J."/>
            <person name="Peng Y."/>
            <person name="Rokas A."/>
            <person name="Rosa C.A."/>
            <person name="Scheuner C."/>
            <person name="Sibirny A.A."/>
            <person name="Slot J.C."/>
            <person name="Stielow J.B."/>
            <person name="Sun H."/>
            <person name="Kurtzman C.P."/>
            <person name="Blackwell M."/>
            <person name="Grigoriev I.V."/>
            <person name="Jeffries T.W."/>
        </authorList>
    </citation>
    <scope>NUCLEOTIDE SEQUENCE [LARGE SCALE GENOMIC DNA]</scope>
    <source>
        <strain evidence="9">NRRL Y-12698</strain>
    </source>
</reference>
<dbReference type="Proteomes" id="UP000094336">
    <property type="component" value="Unassembled WGS sequence"/>
</dbReference>
<evidence type="ECO:0000256" key="7">
    <source>
        <dbReference type="SAM" id="Phobius"/>
    </source>
</evidence>
<dbReference type="EMBL" id="KV454431">
    <property type="protein sequence ID" value="ODQ79888.1"/>
    <property type="molecule type" value="Genomic_DNA"/>
</dbReference>
<feature type="transmembrane region" description="Helical" evidence="7">
    <location>
        <begin position="41"/>
        <end position="64"/>
    </location>
</feature>
<sequence length="150" mass="16300">MAHNNIGVNDFDPSDVILYVFCFILPPFSVLIRKGWKSGEFWASILLTAFFHLPGLLYSMYIVYITSPVTGDDAGRGQYADIEQGAGYADVAPAHVSNPPLFSPAPQQGSNPASSLNHYDEGTSRSDIPPAYASDGVAHDDHKGDNKIQR</sequence>
<evidence type="ECO:0000256" key="1">
    <source>
        <dbReference type="ARBA" id="ARBA00004370"/>
    </source>
</evidence>
<feature type="compositionally biased region" description="Polar residues" evidence="6">
    <location>
        <begin position="105"/>
        <end position="117"/>
    </location>
</feature>
<feature type="transmembrane region" description="Helical" evidence="7">
    <location>
        <begin position="16"/>
        <end position="32"/>
    </location>
</feature>
<evidence type="ECO:0000256" key="2">
    <source>
        <dbReference type="ARBA" id="ARBA00009530"/>
    </source>
</evidence>
<dbReference type="GO" id="GO:0016020">
    <property type="term" value="C:membrane"/>
    <property type="evidence" value="ECO:0007669"/>
    <property type="project" value="UniProtKB-SubCell"/>
</dbReference>
<evidence type="ECO:0000256" key="5">
    <source>
        <dbReference type="ARBA" id="ARBA00023136"/>
    </source>
</evidence>